<reference evidence="8" key="1">
    <citation type="submission" date="2020-05" db="EMBL/GenBank/DDBJ databases">
        <authorList>
            <person name="Chiriac C."/>
            <person name="Salcher M."/>
            <person name="Ghai R."/>
            <person name="Kavagutti S V."/>
        </authorList>
    </citation>
    <scope>NUCLEOTIDE SEQUENCE</scope>
</reference>
<dbReference type="GO" id="GO:0008131">
    <property type="term" value="F:primary methylamine oxidase activity"/>
    <property type="evidence" value="ECO:0007669"/>
    <property type="project" value="InterPro"/>
</dbReference>
<feature type="domain" description="Copper amine oxidase N3-terminal" evidence="7">
    <location>
        <begin position="115"/>
        <end position="211"/>
    </location>
</feature>
<evidence type="ECO:0000313" key="8">
    <source>
        <dbReference type="EMBL" id="CAB4605642.1"/>
    </source>
</evidence>
<dbReference type="InterPro" id="IPR016182">
    <property type="entry name" value="Cu_amine_oxidase_N-reg"/>
</dbReference>
<dbReference type="InterPro" id="IPR000269">
    <property type="entry name" value="Cu_amine_oxidase"/>
</dbReference>
<dbReference type="GO" id="GO:0005507">
    <property type="term" value="F:copper ion binding"/>
    <property type="evidence" value="ECO:0007669"/>
    <property type="project" value="InterPro"/>
</dbReference>
<proteinExistence type="inferred from homology"/>
<keyword evidence="3" id="KW-0801">TPQ</keyword>
<keyword evidence="5" id="KW-0186">Copper</keyword>
<feature type="domain" description="Copper amine oxidase catalytic" evidence="6">
    <location>
        <begin position="236"/>
        <end position="644"/>
    </location>
</feature>
<evidence type="ECO:0000259" key="7">
    <source>
        <dbReference type="Pfam" id="PF02728"/>
    </source>
</evidence>
<keyword evidence="2" id="KW-0479">Metal-binding</keyword>
<dbReference type="InterPro" id="IPR015802">
    <property type="entry name" value="Cu_amine_oxidase_N3"/>
</dbReference>
<dbReference type="EMBL" id="CAEZUN010000118">
    <property type="protein sequence ID" value="CAB4605642.1"/>
    <property type="molecule type" value="Genomic_DNA"/>
</dbReference>
<dbReference type="Gene3D" id="2.70.98.20">
    <property type="entry name" value="Copper amine oxidase, catalytic domain"/>
    <property type="match status" value="1"/>
</dbReference>
<comment type="similarity">
    <text evidence="1">Belongs to the copper/topaquinone oxidase family.</text>
</comment>
<dbReference type="GO" id="GO:0048038">
    <property type="term" value="F:quinone binding"/>
    <property type="evidence" value="ECO:0007669"/>
    <property type="project" value="InterPro"/>
</dbReference>
<dbReference type="SUPFAM" id="SSF49998">
    <property type="entry name" value="Amine oxidase catalytic domain"/>
    <property type="match status" value="1"/>
</dbReference>
<dbReference type="NCBIfam" id="NF008559">
    <property type="entry name" value="PRK11504.1"/>
    <property type="match status" value="1"/>
</dbReference>
<evidence type="ECO:0000256" key="1">
    <source>
        <dbReference type="ARBA" id="ARBA00007983"/>
    </source>
</evidence>
<keyword evidence="4" id="KW-0560">Oxidoreductase</keyword>
<organism evidence="8">
    <name type="scientific">freshwater metagenome</name>
    <dbReference type="NCBI Taxonomy" id="449393"/>
    <lineage>
        <taxon>unclassified sequences</taxon>
        <taxon>metagenomes</taxon>
        <taxon>ecological metagenomes</taxon>
    </lineage>
</organism>
<dbReference type="Pfam" id="PF01179">
    <property type="entry name" value="Cu_amine_oxid"/>
    <property type="match status" value="1"/>
</dbReference>
<evidence type="ECO:0000256" key="4">
    <source>
        <dbReference type="ARBA" id="ARBA00023002"/>
    </source>
</evidence>
<dbReference type="Pfam" id="PF02728">
    <property type="entry name" value="Cu_amine_oxidN3"/>
    <property type="match status" value="1"/>
</dbReference>
<evidence type="ECO:0000256" key="5">
    <source>
        <dbReference type="ARBA" id="ARBA00023008"/>
    </source>
</evidence>
<name>A0A6J6GW82_9ZZZZ</name>
<gene>
    <name evidence="8" type="ORF">UFOPK1826_00972</name>
</gene>
<dbReference type="SUPFAM" id="SSF54416">
    <property type="entry name" value="Amine oxidase N-terminal region"/>
    <property type="match status" value="2"/>
</dbReference>
<dbReference type="AlphaFoldDB" id="A0A6J6GW82"/>
<dbReference type="PANTHER" id="PTHR10638">
    <property type="entry name" value="COPPER AMINE OXIDASE"/>
    <property type="match status" value="1"/>
</dbReference>
<dbReference type="InterPro" id="IPR036460">
    <property type="entry name" value="Cu_amine_oxidase_C_sf"/>
</dbReference>
<evidence type="ECO:0000259" key="6">
    <source>
        <dbReference type="Pfam" id="PF01179"/>
    </source>
</evidence>
<evidence type="ECO:0000256" key="2">
    <source>
        <dbReference type="ARBA" id="ARBA00022723"/>
    </source>
</evidence>
<dbReference type="GO" id="GO:0009308">
    <property type="term" value="P:amine metabolic process"/>
    <property type="evidence" value="ECO:0007669"/>
    <property type="project" value="InterPro"/>
</dbReference>
<dbReference type="PANTHER" id="PTHR10638:SF41">
    <property type="entry name" value="AMINE OXIDASE"/>
    <property type="match status" value="1"/>
</dbReference>
<accession>A0A6J6GW82</accession>
<sequence>MSAVTASGNVASGLHPLDPLSKDELESLISALRRDGVIDHRHLIAMLQVEEPSKSALARFRSNQNSESVEKLEKIERAARVTVLDRSTGKVAEIVVTIAGHVVSNKVIEGAKAPVLSVESEMAISAAKHDARVIEALNARGITDIDSVRMEAWPIGAQIPKHLDDGRRIIWTPMWHQPTPESNFYAHPISGLHAIVDIDSGEVLAVENDQQIAIPKTPGPYRQSQTGADVELKPLEIRQPEGVSFSFDGYKANWERWSFRIGFCQREGLVIHDVWFDDGGQLRKIAHRMSIAELVIPYGDPSQGAYRKNAFDTGEFGLGNYTNSLTLGCDCLGEIVYFDVAVANPDGTVREIKNAICTHEEDFGILWKHVDIDGNVEVRRGRRFVVSSIVTINNYEYGYFWYFYQDGSIEFEAKLTGIVLTLADNPGADHVSATELEPGLWAPYHQHILCARLDLDIDSGADEIVGVRNSVVEVDSFAHEMGPKNIYGGAYEISETILKRELDAKRVVDPFKSRFWKVINPNRKNHMGKPVGYKLISGHTTYPLAKPESTIGRRAGFMYQHLWVTKNENNERYPAGDYPFQHPGGAGLPQWTQANRDIENTDVVLWHVFGTNHIPRAEDWPVMPVERTGFHLKPSGFFARSPAIDVAPSVKPCH</sequence>
<dbReference type="Gene3D" id="3.10.450.40">
    <property type="match status" value="2"/>
</dbReference>
<evidence type="ECO:0000256" key="3">
    <source>
        <dbReference type="ARBA" id="ARBA00022772"/>
    </source>
</evidence>
<protein>
    <submittedName>
        <fullName evidence="8">Unannotated protein</fullName>
    </submittedName>
</protein>
<dbReference type="InterPro" id="IPR015798">
    <property type="entry name" value="Cu_amine_oxidase_C"/>
</dbReference>